<dbReference type="eggNOG" id="COG5534">
    <property type="taxonomic scope" value="Bacteria"/>
</dbReference>
<dbReference type="KEGG" id="mno:Mnod_3681"/>
<evidence type="ECO:0000256" key="1">
    <source>
        <dbReference type="SAM" id="MobiDB-lite"/>
    </source>
</evidence>
<dbReference type="STRING" id="460265.Mnod_3681"/>
<organism evidence="2 3">
    <name type="scientific">Methylobacterium nodulans (strain LMG 21967 / CNCM I-2342 / ORS 2060)</name>
    <dbReference type="NCBI Taxonomy" id="460265"/>
    <lineage>
        <taxon>Bacteria</taxon>
        <taxon>Pseudomonadati</taxon>
        <taxon>Pseudomonadota</taxon>
        <taxon>Alphaproteobacteria</taxon>
        <taxon>Hyphomicrobiales</taxon>
        <taxon>Methylobacteriaceae</taxon>
        <taxon>Methylobacterium</taxon>
    </lineage>
</organism>
<feature type="region of interest" description="Disordered" evidence="1">
    <location>
        <begin position="394"/>
        <end position="418"/>
    </location>
</feature>
<dbReference type="HOGENOM" id="CLU_050846_3_0_5"/>
<keyword evidence="3" id="KW-1185">Reference proteome</keyword>
<evidence type="ECO:0000313" key="2">
    <source>
        <dbReference type="EMBL" id="ACL58588.1"/>
    </source>
</evidence>
<dbReference type="InterPro" id="IPR018777">
    <property type="entry name" value="Replication_initiator_prot_A"/>
</dbReference>
<dbReference type="Pfam" id="PF10134">
    <property type="entry name" value="RPA"/>
    <property type="match status" value="1"/>
</dbReference>
<dbReference type="RefSeq" id="WP_015930244.1">
    <property type="nucleotide sequence ID" value="NC_011894.1"/>
</dbReference>
<dbReference type="EMBL" id="CP001349">
    <property type="protein sequence ID" value="ACL58588.1"/>
    <property type="molecule type" value="Genomic_DNA"/>
</dbReference>
<name>B8IQ88_METNO</name>
<evidence type="ECO:0000313" key="3">
    <source>
        <dbReference type="Proteomes" id="UP000008207"/>
    </source>
</evidence>
<dbReference type="OrthoDB" id="581589at2"/>
<reference evidence="2 3" key="1">
    <citation type="submission" date="2009-01" db="EMBL/GenBank/DDBJ databases">
        <title>Complete sequence of chromosome of Methylobacterium nodulans ORS 2060.</title>
        <authorList>
            <consortium name="US DOE Joint Genome Institute"/>
            <person name="Lucas S."/>
            <person name="Copeland A."/>
            <person name="Lapidus A."/>
            <person name="Glavina del Rio T."/>
            <person name="Dalin E."/>
            <person name="Tice H."/>
            <person name="Bruce D."/>
            <person name="Goodwin L."/>
            <person name="Pitluck S."/>
            <person name="Sims D."/>
            <person name="Brettin T."/>
            <person name="Detter J.C."/>
            <person name="Han C."/>
            <person name="Larimer F."/>
            <person name="Land M."/>
            <person name="Hauser L."/>
            <person name="Kyrpides N."/>
            <person name="Ivanova N."/>
            <person name="Marx C.J."/>
            <person name="Richardson P."/>
        </authorList>
    </citation>
    <scope>NUCLEOTIDE SEQUENCE [LARGE SCALE GENOMIC DNA]</scope>
    <source>
        <strain evidence="3">LMG 21967 / CNCM I-2342 / ORS 2060</strain>
    </source>
</reference>
<sequence length="418" mass="47523">MARVRLHLKSREDFAALSLHEKNAYLQEVAQRVMKVRGEEHVPLSKDALSRLRRFYMRRSFADLKREEIEDEGMRHALDRMAEAIRADEVQKVIEHELPSGRKAAPSSQARPITRPPPDADAQLMFWVPAVFDAPIKDDMNLMDVAPFALSKTAGEGIIRYELKDAIITIEGGAEVGLATAYDYDIVINMISHLAEAVRVYRIEEAKGRRPNLPGRIYRPAAAEILKFCRRDLGGKQYLDLERALDRLQATRVKITNLHGGKRRETQSFPLIGRYKVVSRTAQDRIDQIEIEIPNWVYEGIVKPDGKPTILTLNADYFLINRPIAKFIYRLARKAAGESEARYSLPELHKRSGSKLPPHKFRQAVEDIVKDAQLSPLPDYDLILEKSERSTVLRMRRRPVRRDGPGEMPAGAPDAPPA</sequence>
<gene>
    <name evidence="2" type="ordered locus">Mnod_3681</name>
</gene>
<proteinExistence type="predicted"/>
<dbReference type="Proteomes" id="UP000008207">
    <property type="component" value="Chromosome"/>
</dbReference>
<feature type="region of interest" description="Disordered" evidence="1">
    <location>
        <begin position="96"/>
        <end position="116"/>
    </location>
</feature>
<protein>
    <submittedName>
        <fullName evidence="2">Replication protein</fullName>
    </submittedName>
</protein>
<accession>B8IQ88</accession>
<dbReference type="AlphaFoldDB" id="B8IQ88"/>